<feature type="region of interest" description="Disordered" evidence="1">
    <location>
        <begin position="1"/>
        <end position="33"/>
    </location>
</feature>
<feature type="region of interest" description="Disordered" evidence="1">
    <location>
        <begin position="396"/>
        <end position="434"/>
    </location>
</feature>
<evidence type="ECO:0000259" key="2">
    <source>
        <dbReference type="Pfam" id="PF09133"/>
    </source>
</evidence>
<reference evidence="3 4" key="1">
    <citation type="journal article" date="2010" name="Nature">
        <title>Genome sequencing and analysis of the model grass Brachypodium distachyon.</title>
        <authorList>
            <consortium name="International Brachypodium Initiative"/>
        </authorList>
    </citation>
    <scope>NUCLEOTIDE SEQUENCE [LARGE SCALE GENOMIC DNA]</scope>
    <source>
        <strain evidence="3 4">Bd21</strain>
    </source>
</reference>
<reference evidence="3" key="2">
    <citation type="submission" date="2017-06" db="EMBL/GenBank/DDBJ databases">
        <title>WGS assembly of Brachypodium distachyon.</title>
        <authorList>
            <consortium name="The International Brachypodium Initiative"/>
            <person name="Lucas S."/>
            <person name="Harmon-Smith M."/>
            <person name="Lail K."/>
            <person name="Tice H."/>
            <person name="Grimwood J."/>
            <person name="Bruce D."/>
            <person name="Barry K."/>
            <person name="Shu S."/>
            <person name="Lindquist E."/>
            <person name="Wang M."/>
            <person name="Pitluck S."/>
            <person name="Vogel J.P."/>
            <person name="Garvin D.F."/>
            <person name="Mockler T.C."/>
            <person name="Schmutz J."/>
            <person name="Rokhsar D."/>
            <person name="Bevan M.W."/>
        </authorList>
    </citation>
    <scope>NUCLEOTIDE SEQUENCE</scope>
    <source>
        <strain evidence="3">Bd21</strain>
    </source>
</reference>
<protein>
    <recommendedName>
        <fullName evidence="2">SANTA domain-containing protein</fullName>
    </recommendedName>
</protein>
<evidence type="ECO:0000313" key="3">
    <source>
        <dbReference type="EMBL" id="KQJ85163.1"/>
    </source>
</evidence>
<dbReference type="Proteomes" id="UP000008810">
    <property type="component" value="Chromosome 5"/>
</dbReference>
<dbReference type="OrthoDB" id="118550at2759"/>
<feature type="region of interest" description="Disordered" evidence="1">
    <location>
        <begin position="457"/>
        <end position="511"/>
    </location>
</feature>
<dbReference type="EnsemblPlants" id="KQJ85163">
    <property type="protein sequence ID" value="KQJ85163"/>
    <property type="gene ID" value="BRADI_5g25291v3"/>
</dbReference>
<feature type="domain" description="SANTA" evidence="2">
    <location>
        <begin position="65"/>
        <end position="150"/>
    </location>
</feature>
<proteinExistence type="predicted"/>
<dbReference type="Pfam" id="PF09133">
    <property type="entry name" value="SANTA"/>
    <property type="match status" value="1"/>
</dbReference>
<reference evidence="4" key="3">
    <citation type="submission" date="2018-08" db="UniProtKB">
        <authorList>
            <consortium name="EnsemblPlants"/>
        </authorList>
    </citation>
    <scope>IDENTIFICATION</scope>
    <source>
        <strain evidence="4">cv. Bd21</strain>
    </source>
</reference>
<dbReference type="HOGENOM" id="CLU_023651_0_0_1"/>
<organism evidence="3">
    <name type="scientific">Brachypodium distachyon</name>
    <name type="common">Purple false brome</name>
    <name type="synonym">Trachynia distachya</name>
    <dbReference type="NCBI Taxonomy" id="15368"/>
    <lineage>
        <taxon>Eukaryota</taxon>
        <taxon>Viridiplantae</taxon>
        <taxon>Streptophyta</taxon>
        <taxon>Embryophyta</taxon>
        <taxon>Tracheophyta</taxon>
        <taxon>Spermatophyta</taxon>
        <taxon>Magnoliopsida</taxon>
        <taxon>Liliopsida</taxon>
        <taxon>Poales</taxon>
        <taxon>Poaceae</taxon>
        <taxon>BOP clade</taxon>
        <taxon>Pooideae</taxon>
        <taxon>Stipodae</taxon>
        <taxon>Brachypodieae</taxon>
        <taxon>Brachypodium</taxon>
    </lineage>
</organism>
<dbReference type="PANTHER" id="PTHR35311">
    <property type="entry name" value="KINETOCHORE-ASSOCIATED PROTEIN KNL-2 HOMOLOG"/>
    <property type="match status" value="1"/>
</dbReference>
<dbReference type="InterPro" id="IPR015216">
    <property type="entry name" value="SANTA"/>
</dbReference>
<name>I1J326_BRADI</name>
<dbReference type="STRING" id="15368.I1J326"/>
<dbReference type="InterPro" id="IPR053090">
    <property type="entry name" value="Centromere_KNL-2_homolog"/>
</dbReference>
<evidence type="ECO:0000313" key="5">
    <source>
        <dbReference type="Proteomes" id="UP000008810"/>
    </source>
</evidence>
<gene>
    <name evidence="3" type="ORF">BRADI_5g25291v3</name>
</gene>
<dbReference type="ExpressionAtlas" id="I1J326">
    <property type="expression patterns" value="baseline"/>
</dbReference>
<keyword evidence="5" id="KW-1185">Reference proteome</keyword>
<accession>I1J326</accession>
<dbReference type="InParanoid" id="I1J326"/>
<feature type="compositionally biased region" description="Polar residues" evidence="1">
    <location>
        <begin position="396"/>
        <end position="416"/>
    </location>
</feature>
<feature type="compositionally biased region" description="Basic and acidic residues" evidence="1">
    <location>
        <begin position="283"/>
        <end position="305"/>
    </location>
</feature>
<dbReference type="PANTHER" id="PTHR35311:SF10">
    <property type="entry name" value="OS04G0347900 PROTEIN"/>
    <property type="match status" value="1"/>
</dbReference>
<sequence length="576" mass="63027">MAAKTPQTPDPPFGARSRPSVPRPPGSAIPVLSPSFSRAPLRSRLAAAADTNAAASSSSVEHPCVTLWDWWLVRVEGEQRKIAVSGFTQRDDAFTSAPIAKCHGPLTLEDEDGVVVLIYGSVSLSRMRENGFSPQICEKFMIGFPYWWESWDSHIESQPTSFSNLQEGSSQFNSEMCQLGKFLEKVEPSFIKNLLNDAKNFPRDYEDAFTECPRFEEYTFDNDISTKEKSGVSNDASEGPAGVANEVDNMEIDLIVSSTSQERGHVDISCNVSFASTEKCTSDETYKEAENQNDTVHPDAREQEAGSRPVNSDLICNRSSYRMPNDLEDGNTNAGNSTDVPLCHLAAVPLGRANCCLEISGALQNIQLLSYQRNPVASLKNQGHLQRTEDISLNQKAVPSEDTSTSICSRVQTQEKTVGPSKKQRSARDILLSPARLPVTRSPMSSKKQIFAHDKLSSPTILPVTRSPMPSKKQRSAQDKLSSPATLPVTRSPISSVYHSPLTRGRAQSSISISTPESLNMKRTKSGRLVVPPLDPGCERILYDNNHLLLGVAPVELHSPLKGNKAGTPAKKKSAR</sequence>
<feature type="region of interest" description="Disordered" evidence="1">
    <location>
        <begin position="283"/>
        <end position="316"/>
    </location>
</feature>
<evidence type="ECO:0000256" key="1">
    <source>
        <dbReference type="SAM" id="MobiDB-lite"/>
    </source>
</evidence>
<evidence type="ECO:0000313" key="4">
    <source>
        <dbReference type="EnsemblPlants" id="KQJ85163"/>
    </source>
</evidence>
<dbReference type="EMBL" id="CM000884">
    <property type="protein sequence ID" value="KQJ85163.1"/>
    <property type="molecule type" value="Genomic_DNA"/>
</dbReference>
<dbReference type="AlphaFoldDB" id="I1J326"/>
<dbReference type="Gramene" id="KQJ85163">
    <property type="protein sequence ID" value="KQJ85163"/>
    <property type="gene ID" value="BRADI_5g25291v3"/>
</dbReference>